<dbReference type="SUPFAM" id="SSF159894">
    <property type="entry name" value="YgaC/TfoX-N like"/>
    <property type="match status" value="1"/>
</dbReference>
<reference evidence="2" key="1">
    <citation type="submission" date="2020-04" db="EMBL/GenBank/DDBJ databases">
        <authorList>
            <person name="Zhang T."/>
        </authorList>
    </citation>
    <scope>NUCLEOTIDE SEQUENCE</scope>
    <source>
        <strain evidence="2">HKST-UBA79</strain>
    </source>
</reference>
<proteinExistence type="predicted"/>
<dbReference type="InterPro" id="IPR047525">
    <property type="entry name" value="TfoX-like"/>
</dbReference>
<dbReference type="PANTHER" id="PTHR36121">
    <property type="entry name" value="PROTEIN SXY"/>
    <property type="match status" value="1"/>
</dbReference>
<evidence type="ECO:0000259" key="1">
    <source>
        <dbReference type="Pfam" id="PF04993"/>
    </source>
</evidence>
<dbReference type="Pfam" id="PF04993">
    <property type="entry name" value="TfoX_N"/>
    <property type="match status" value="1"/>
</dbReference>
<dbReference type="PANTHER" id="PTHR36121:SF1">
    <property type="entry name" value="PROTEIN SXY"/>
    <property type="match status" value="1"/>
</dbReference>
<dbReference type="InterPro" id="IPR007076">
    <property type="entry name" value="TfoX_N"/>
</dbReference>
<sequence length="113" mass="13024">MTTKEFKNHILSTYFVEVPNITTRAMFGGYALYKDGIIFSLLTSDNKLYFKVDAYSAKEYAELGGEPFVYQHFGKKPAQMPYYTVPQSILENPKDLLSWIDTALEVSRNYKSK</sequence>
<dbReference type="Proteomes" id="UP000740557">
    <property type="component" value="Unassembled WGS sequence"/>
</dbReference>
<organism evidence="2 3">
    <name type="scientific">candidate division WWE3 bacterium</name>
    <dbReference type="NCBI Taxonomy" id="2053526"/>
    <lineage>
        <taxon>Bacteria</taxon>
        <taxon>Katanobacteria</taxon>
    </lineage>
</organism>
<evidence type="ECO:0000313" key="3">
    <source>
        <dbReference type="Proteomes" id="UP000740557"/>
    </source>
</evidence>
<feature type="domain" description="TfoX N-terminal" evidence="1">
    <location>
        <begin position="15"/>
        <end position="105"/>
    </location>
</feature>
<dbReference type="Gene3D" id="3.30.1460.30">
    <property type="entry name" value="YgaC/TfoX-N like chaperone"/>
    <property type="match status" value="1"/>
</dbReference>
<gene>
    <name evidence="2" type="ORF">KC980_00735</name>
</gene>
<comment type="caution">
    <text evidence="2">The sequence shown here is derived from an EMBL/GenBank/DDBJ whole genome shotgun (WGS) entry which is preliminary data.</text>
</comment>
<accession>A0A955J2Y2</accession>
<dbReference type="EMBL" id="JAGQNX010000019">
    <property type="protein sequence ID" value="MCA9308015.1"/>
    <property type="molecule type" value="Genomic_DNA"/>
</dbReference>
<name>A0A955J2Y2_UNCKA</name>
<reference evidence="2" key="2">
    <citation type="journal article" date="2021" name="Microbiome">
        <title>Successional dynamics and alternative stable states in a saline activated sludge microbial community over 9 years.</title>
        <authorList>
            <person name="Wang Y."/>
            <person name="Ye J."/>
            <person name="Ju F."/>
            <person name="Liu L."/>
            <person name="Boyd J.A."/>
            <person name="Deng Y."/>
            <person name="Parks D.H."/>
            <person name="Jiang X."/>
            <person name="Yin X."/>
            <person name="Woodcroft B.J."/>
            <person name="Tyson G.W."/>
            <person name="Hugenholtz P."/>
            <person name="Polz M.F."/>
            <person name="Zhang T."/>
        </authorList>
    </citation>
    <scope>NUCLEOTIDE SEQUENCE</scope>
    <source>
        <strain evidence="2">HKST-UBA79</strain>
    </source>
</reference>
<dbReference type="AlphaFoldDB" id="A0A955J2Y2"/>
<evidence type="ECO:0000313" key="2">
    <source>
        <dbReference type="EMBL" id="MCA9308015.1"/>
    </source>
</evidence>
<protein>
    <submittedName>
        <fullName evidence="2">TfoX/Sxy family protein</fullName>
    </submittedName>
</protein>